<dbReference type="SUPFAM" id="SSF57610">
    <property type="entry name" value="Thyroglobulin type-1 domain"/>
    <property type="match status" value="2"/>
</dbReference>
<comment type="caution">
    <text evidence="8">The sequence shown here is derived from an EMBL/GenBank/DDBJ whole genome shotgun (WGS) entry which is preliminary data.</text>
</comment>
<dbReference type="PANTHER" id="PTHR12352:SF3">
    <property type="entry name" value="NIDOGEN-2"/>
    <property type="match status" value="1"/>
</dbReference>
<evidence type="ECO:0000256" key="2">
    <source>
        <dbReference type="ARBA" id="ARBA00022525"/>
    </source>
</evidence>
<comment type="caution">
    <text evidence="5">Lacks conserved residue(s) required for the propagation of feature annotation.</text>
</comment>
<feature type="disulfide bond" evidence="5">
    <location>
        <begin position="60"/>
        <end position="67"/>
    </location>
</feature>
<name>A0AAV4UQY9_9ARAC</name>
<keyword evidence="6" id="KW-0732">Signal</keyword>
<evidence type="ECO:0000259" key="7">
    <source>
        <dbReference type="PROSITE" id="PS51162"/>
    </source>
</evidence>
<dbReference type="InterPro" id="IPR000716">
    <property type="entry name" value="Thyroglobulin_1"/>
</dbReference>
<dbReference type="PANTHER" id="PTHR12352">
    <property type="entry name" value="SECRETED MODULAR CALCIUM-BINDING PROTEIN"/>
    <property type="match status" value="1"/>
</dbReference>
<evidence type="ECO:0000313" key="9">
    <source>
        <dbReference type="Proteomes" id="UP001054837"/>
    </source>
</evidence>
<evidence type="ECO:0000256" key="1">
    <source>
        <dbReference type="ARBA" id="ARBA00004613"/>
    </source>
</evidence>
<evidence type="ECO:0000256" key="5">
    <source>
        <dbReference type="PROSITE-ProRule" id="PRU00500"/>
    </source>
</evidence>
<feature type="domain" description="Thyroglobulin type-1" evidence="7">
    <location>
        <begin position="86"/>
        <end position="149"/>
    </location>
</feature>
<accession>A0AAV4UQY9</accession>
<feature type="disulfide bond" evidence="5">
    <location>
        <begin position="120"/>
        <end position="127"/>
    </location>
</feature>
<evidence type="ECO:0000256" key="4">
    <source>
        <dbReference type="ARBA" id="ARBA00023157"/>
    </source>
</evidence>
<proteinExistence type="predicted"/>
<feature type="signal peptide" evidence="6">
    <location>
        <begin position="1"/>
        <end position="20"/>
    </location>
</feature>
<dbReference type="Proteomes" id="UP001054837">
    <property type="component" value="Unassembled WGS sequence"/>
</dbReference>
<dbReference type="PROSITE" id="PS00484">
    <property type="entry name" value="THYROGLOBULIN_1_1"/>
    <property type="match status" value="1"/>
</dbReference>
<feature type="chain" id="PRO_5043528707" description="Thyroglobulin type-1 domain-containing protein" evidence="6">
    <location>
        <begin position="21"/>
        <end position="150"/>
    </location>
</feature>
<dbReference type="InterPro" id="IPR051950">
    <property type="entry name" value="Dev_reg/Prot_inhib"/>
</dbReference>
<dbReference type="Gene3D" id="4.10.800.10">
    <property type="entry name" value="Thyroglobulin type-1"/>
    <property type="match status" value="2"/>
</dbReference>
<evidence type="ECO:0000313" key="8">
    <source>
        <dbReference type="EMBL" id="GIY60136.1"/>
    </source>
</evidence>
<comment type="subcellular location">
    <subcellularLocation>
        <location evidence="1">Secreted</location>
    </subcellularLocation>
</comment>
<keyword evidence="3" id="KW-0677">Repeat</keyword>
<reference evidence="8 9" key="1">
    <citation type="submission" date="2021-06" db="EMBL/GenBank/DDBJ databases">
        <title>Caerostris darwini draft genome.</title>
        <authorList>
            <person name="Kono N."/>
            <person name="Arakawa K."/>
        </authorList>
    </citation>
    <scope>NUCLEOTIDE SEQUENCE [LARGE SCALE GENOMIC DNA]</scope>
</reference>
<protein>
    <recommendedName>
        <fullName evidence="7">Thyroglobulin type-1 domain-containing protein</fullName>
    </recommendedName>
</protein>
<keyword evidence="2" id="KW-0964">Secreted</keyword>
<dbReference type="GO" id="GO:0005615">
    <property type="term" value="C:extracellular space"/>
    <property type="evidence" value="ECO:0007669"/>
    <property type="project" value="TreeGrafter"/>
</dbReference>
<keyword evidence="9" id="KW-1185">Reference proteome</keyword>
<feature type="domain" description="Thyroglobulin type-1" evidence="7">
    <location>
        <begin position="24"/>
        <end position="77"/>
    </location>
</feature>
<dbReference type="CDD" id="cd00191">
    <property type="entry name" value="TY"/>
    <property type="match status" value="2"/>
</dbReference>
<sequence>MLKQLIFVVVFAVIAEQSYAEREKSECEHHRERESASNAPLPLRMVPECETNGDYKQIQCFRESKFCACWDKTGNPVTQPSGKIKSCDCMIKKHEAEKQGLLGAFKPQCEEDGKYKKVQCHGSVGSCWCAHPETGDKLSEPVRGSTPDCA</sequence>
<feature type="disulfide bond" evidence="5">
    <location>
        <begin position="129"/>
        <end position="149"/>
    </location>
</feature>
<evidence type="ECO:0000256" key="6">
    <source>
        <dbReference type="SAM" id="SignalP"/>
    </source>
</evidence>
<dbReference type="PROSITE" id="PS51162">
    <property type="entry name" value="THYROGLOBULIN_1_2"/>
    <property type="match status" value="2"/>
</dbReference>
<dbReference type="Pfam" id="PF00086">
    <property type="entry name" value="Thyroglobulin_1"/>
    <property type="match status" value="2"/>
</dbReference>
<dbReference type="InterPro" id="IPR036857">
    <property type="entry name" value="Thyroglobulin_1_sf"/>
</dbReference>
<keyword evidence="4 5" id="KW-1015">Disulfide bond</keyword>
<dbReference type="EMBL" id="BPLQ01011751">
    <property type="protein sequence ID" value="GIY60136.1"/>
    <property type="molecule type" value="Genomic_DNA"/>
</dbReference>
<gene>
    <name evidence="8" type="ORF">CDAR_39041</name>
</gene>
<dbReference type="AlphaFoldDB" id="A0AAV4UQY9"/>
<dbReference type="SMART" id="SM00211">
    <property type="entry name" value="TY"/>
    <property type="match status" value="2"/>
</dbReference>
<organism evidence="8 9">
    <name type="scientific">Caerostris darwini</name>
    <dbReference type="NCBI Taxonomy" id="1538125"/>
    <lineage>
        <taxon>Eukaryota</taxon>
        <taxon>Metazoa</taxon>
        <taxon>Ecdysozoa</taxon>
        <taxon>Arthropoda</taxon>
        <taxon>Chelicerata</taxon>
        <taxon>Arachnida</taxon>
        <taxon>Araneae</taxon>
        <taxon>Araneomorphae</taxon>
        <taxon>Entelegynae</taxon>
        <taxon>Araneoidea</taxon>
        <taxon>Araneidae</taxon>
        <taxon>Caerostris</taxon>
    </lineage>
</organism>
<evidence type="ECO:0000256" key="3">
    <source>
        <dbReference type="ARBA" id="ARBA00022737"/>
    </source>
</evidence>